<reference evidence="3" key="1">
    <citation type="journal article" date="2019" name="Int. J. Syst. Evol. Microbiol.">
        <title>The Global Catalogue of Microorganisms (GCM) 10K type strain sequencing project: providing services to taxonomists for standard genome sequencing and annotation.</title>
        <authorList>
            <consortium name="The Broad Institute Genomics Platform"/>
            <consortium name="The Broad Institute Genome Sequencing Center for Infectious Disease"/>
            <person name="Wu L."/>
            <person name="Ma J."/>
        </authorList>
    </citation>
    <scope>NUCLEOTIDE SEQUENCE [LARGE SCALE GENOMIC DNA]</scope>
    <source>
        <strain evidence="3">JCM 8201</strain>
    </source>
</reference>
<gene>
    <name evidence="2" type="ORF">GCM10010439_38470</name>
</gene>
<keyword evidence="1" id="KW-0560">Oxidoreductase</keyword>
<dbReference type="InterPro" id="IPR002347">
    <property type="entry name" value="SDR_fam"/>
</dbReference>
<dbReference type="Gene3D" id="3.40.50.720">
    <property type="entry name" value="NAD(P)-binding Rossmann-like Domain"/>
    <property type="match status" value="1"/>
</dbReference>
<evidence type="ECO:0000313" key="3">
    <source>
        <dbReference type="Proteomes" id="UP001501842"/>
    </source>
</evidence>
<accession>A0ABP6GS16</accession>
<dbReference type="EMBL" id="BAAATZ010000014">
    <property type="protein sequence ID" value="GAA2729004.1"/>
    <property type="molecule type" value="Genomic_DNA"/>
</dbReference>
<dbReference type="PANTHER" id="PTHR47534:SF3">
    <property type="entry name" value="ALCOHOL DEHYDROGENASE-LIKE C-TERMINAL DOMAIN-CONTAINING PROTEIN"/>
    <property type="match status" value="1"/>
</dbReference>
<dbReference type="SUPFAM" id="SSF51735">
    <property type="entry name" value="NAD(P)-binding Rossmann-fold domains"/>
    <property type="match status" value="1"/>
</dbReference>
<dbReference type="Pfam" id="PF00106">
    <property type="entry name" value="adh_short"/>
    <property type="match status" value="1"/>
</dbReference>
<dbReference type="RefSeq" id="WP_344451883.1">
    <property type="nucleotide sequence ID" value="NZ_BAAATZ010000014.1"/>
</dbReference>
<protein>
    <recommendedName>
        <fullName evidence="4">NAD(P)-dependent dehydrogenase (Short-subunit alcohol dehydrogenase family)</fullName>
    </recommendedName>
</protein>
<name>A0ABP6GS16_9ACTN</name>
<evidence type="ECO:0000313" key="2">
    <source>
        <dbReference type="EMBL" id="GAA2729004.1"/>
    </source>
</evidence>
<dbReference type="PANTHER" id="PTHR47534">
    <property type="entry name" value="YALI0E05731P"/>
    <property type="match status" value="1"/>
</dbReference>
<keyword evidence="3" id="KW-1185">Reference proteome</keyword>
<dbReference type="Proteomes" id="UP001501842">
    <property type="component" value="Unassembled WGS sequence"/>
</dbReference>
<evidence type="ECO:0000256" key="1">
    <source>
        <dbReference type="ARBA" id="ARBA00023002"/>
    </source>
</evidence>
<organism evidence="2 3">
    <name type="scientific">Actinocorallia aurantiaca</name>
    <dbReference type="NCBI Taxonomy" id="46204"/>
    <lineage>
        <taxon>Bacteria</taxon>
        <taxon>Bacillati</taxon>
        <taxon>Actinomycetota</taxon>
        <taxon>Actinomycetes</taxon>
        <taxon>Streptosporangiales</taxon>
        <taxon>Thermomonosporaceae</taxon>
        <taxon>Actinocorallia</taxon>
    </lineage>
</organism>
<sequence>MPHPQSAHKTIVITGGTDGMGRAVALARLARGDTVIVVGSSAEKGAALTRDAGGDAGRLHYIQADLSSLKAVQALVESLAAHPVIDALVLCANRQSPRRVETAEGLEFCFSLYYLSRYLLGHGLRAQFDQAAAPVIINVTAPGTKMGDVNFDDLQQTRKYSGLKAQTQACRANDLLGAAYGTHPSSKAHYVLYHPGFTATRGGLEHMKQPVKAIVGLLAKVAAKPVDKAVEPIIEFIDSPPAPVFSAVDRGKYLDVDTFPTFDKAKAARLAEVTARLVTSKLGTTQLVP</sequence>
<proteinExistence type="predicted"/>
<evidence type="ECO:0008006" key="4">
    <source>
        <dbReference type="Google" id="ProtNLM"/>
    </source>
</evidence>
<comment type="caution">
    <text evidence="2">The sequence shown here is derived from an EMBL/GenBank/DDBJ whole genome shotgun (WGS) entry which is preliminary data.</text>
</comment>
<dbReference type="InterPro" id="IPR036291">
    <property type="entry name" value="NAD(P)-bd_dom_sf"/>
</dbReference>
<dbReference type="InterPro" id="IPR052228">
    <property type="entry name" value="Sec_Metab_Biosynth_Oxidored"/>
</dbReference>